<evidence type="ECO:0000313" key="2">
    <source>
        <dbReference type="Proteomes" id="UP000530234"/>
    </source>
</evidence>
<evidence type="ECO:0000313" key="1">
    <source>
        <dbReference type="EMBL" id="MBB0231368.1"/>
    </source>
</evidence>
<dbReference type="EMBL" id="VKHS01000494">
    <property type="protein sequence ID" value="MBB0231368.1"/>
    <property type="molecule type" value="Genomic_DNA"/>
</dbReference>
<gene>
    <name evidence="1" type="ORF">FOE67_18105</name>
</gene>
<dbReference type="AlphaFoldDB" id="A0A7W3XXX8"/>
<protein>
    <submittedName>
        <fullName evidence="1">Uncharacterized protein</fullName>
    </submittedName>
</protein>
<keyword evidence="2" id="KW-1185">Reference proteome</keyword>
<comment type="caution">
    <text evidence="1">The sequence shown here is derived from an EMBL/GenBank/DDBJ whole genome shotgun (WGS) entry which is preliminary data.</text>
</comment>
<accession>A0A7W3XXX8</accession>
<name>A0A7W3XXX8_9ACTN</name>
<sequence>MFHLSALRCVLDSLGRPITVGDIVTRPADEENPQATGRVTKVARYLTIELLDPTQPIEQDTDDADTIKVEADSVRLTHMNRQASPWERHAAYA</sequence>
<reference evidence="2" key="1">
    <citation type="submission" date="2019-10" db="EMBL/GenBank/DDBJ databases">
        <title>Streptomyces sp. nov., a novel actinobacterium isolated from alkaline environment.</title>
        <authorList>
            <person name="Golinska P."/>
        </authorList>
    </citation>
    <scope>NUCLEOTIDE SEQUENCE [LARGE SCALE GENOMIC DNA]</scope>
    <source>
        <strain evidence="2">DSM 42108</strain>
    </source>
</reference>
<dbReference type="Proteomes" id="UP000530234">
    <property type="component" value="Unassembled WGS sequence"/>
</dbReference>
<proteinExistence type="predicted"/>
<organism evidence="1 2">
    <name type="scientific">Streptomyces calidiresistens</name>
    <dbReference type="NCBI Taxonomy" id="1485586"/>
    <lineage>
        <taxon>Bacteria</taxon>
        <taxon>Bacillati</taxon>
        <taxon>Actinomycetota</taxon>
        <taxon>Actinomycetes</taxon>
        <taxon>Kitasatosporales</taxon>
        <taxon>Streptomycetaceae</taxon>
        <taxon>Streptomyces</taxon>
    </lineage>
</organism>